<dbReference type="KEGG" id="saca:FFV09_20945"/>
<keyword evidence="2" id="KW-0808">Transferase</keyword>
<evidence type="ECO:0000313" key="2">
    <source>
        <dbReference type="EMBL" id="QDH23104.1"/>
    </source>
</evidence>
<dbReference type="Proteomes" id="UP000316968">
    <property type="component" value="Chromosome"/>
</dbReference>
<name>A0A4Y6V157_SACBS</name>
<dbReference type="InterPro" id="IPR011009">
    <property type="entry name" value="Kinase-like_dom_sf"/>
</dbReference>
<dbReference type="AlphaFoldDB" id="A0A4Y6V157"/>
<dbReference type="Gene3D" id="3.90.1200.10">
    <property type="match status" value="1"/>
</dbReference>
<reference evidence="2 3" key="1">
    <citation type="submission" date="2019-06" db="EMBL/GenBank/DDBJ databases">
        <title>Saccharibacillus brassicae sp. nov., an endophytic bacterium isolated from Chinese cabbage seeds (Brassica pekinensis).</title>
        <authorList>
            <person name="Jiang L."/>
            <person name="Lee J."/>
            <person name="Kim S.W."/>
        </authorList>
    </citation>
    <scope>NUCLEOTIDE SEQUENCE [LARGE SCALE GENOMIC DNA]</scope>
    <source>
        <strain evidence="3">KCTC 43072 / ATSA2</strain>
    </source>
</reference>
<dbReference type="SUPFAM" id="SSF56112">
    <property type="entry name" value="Protein kinase-like (PK-like)"/>
    <property type="match status" value="1"/>
</dbReference>
<evidence type="ECO:0000259" key="1">
    <source>
        <dbReference type="Pfam" id="PF01636"/>
    </source>
</evidence>
<dbReference type="PANTHER" id="PTHR21310">
    <property type="entry name" value="AMINOGLYCOSIDE PHOSPHOTRANSFERASE-RELATED-RELATED"/>
    <property type="match status" value="1"/>
</dbReference>
<accession>A0A4Y6V157</accession>
<proteinExistence type="predicted"/>
<keyword evidence="3" id="KW-1185">Reference proteome</keyword>
<protein>
    <submittedName>
        <fullName evidence="2">Aminoglycoside phosphotransferase family protein</fullName>
    </submittedName>
</protein>
<dbReference type="GO" id="GO:0016740">
    <property type="term" value="F:transferase activity"/>
    <property type="evidence" value="ECO:0007669"/>
    <property type="project" value="UniProtKB-KW"/>
</dbReference>
<gene>
    <name evidence="2" type="ORF">FFV09_20945</name>
</gene>
<dbReference type="EMBL" id="CP041217">
    <property type="protein sequence ID" value="QDH23104.1"/>
    <property type="molecule type" value="Genomic_DNA"/>
</dbReference>
<sequence>MTESRFESRIRRLAAETLGSEPQDFRRMTFGHRNVVYRAKSDDRSIILRTNEDFAVMRGTAANMEDLRELGIPMPRLLAFDTEGGSYPFAYMVLEEIPGRDLRDELEDMTQAQMTAVAERIAAYQKQAARLPRGAGYGWVPIGHAGPFQTWPDLIRADRENHFRDSAEIVGEQRLARLDERLERLAVYLAAVEPVCFLDDLTIKNVIVEQGELRGIVDFDVVCYGDPLYWIALTQTAIVCDVGEHRLFYADELCRAMDLDEAQREIVNVYAALFAGSFLETCRANGDAEAERRLLDQLDDWLEKRDV</sequence>
<dbReference type="Pfam" id="PF01636">
    <property type="entry name" value="APH"/>
    <property type="match status" value="1"/>
</dbReference>
<organism evidence="2 3">
    <name type="scientific">Saccharibacillus brassicae</name>
    <dbReference type="NCBI Taxonomy" id="2583377"/>
    <lineage>
        <taxon>Bacteria</taxon>
        <taxon>Bacillati</taxon>
        <taxon>Bacillota</taxon>
        <taxon>Bacilli</taxon>
        <taxon>Bacillales</taxon>
        <taxon>Paenibacillaceae</taxon>
        <taxon>Saccharibacillus</taxon>
    </lineage>
</organism>
<feature type="domain" description="Aminoglycoside phosphotransferase" evidence="1">
    <location>
        <begin position="30"/>
        <end position="233"/>
    </location>
</feature>
<dbReference type="OrthoDB" id="9797603at2"/>
<dbReference type="InterPro" id="IPR051678">
    <property type="entry name" value="AGP_Transferase"/>
</dbReference>
<dbReference type="Gene3D" id="3.30.200.150">
    <property type="match status" value="1"/>
</dbReference>
<dbReference type="InterPro" id="IPR002575">
    <property type="entry name" value="Aminoglycoside_PTrfase"/>
</dbReference>
<dbReference type="RefSeq" id="WP_141449641.1">
    <property type="nucleotide sequence ID" value="NZ_CP041217.1"/>
</dbReference>
<evidence type="ECO:0000313" key="3">
    <source>
        <dbReference type="Proteomes" id="UP000316968"/>
    </source>
</evidence>
<dbReference type="PANTHER" id="PTHR21310:SF15">
    <property type="entry name" value="AMINOGLYCOSIDE PHOSPHOTRANSFERASE DOMAIN-CONTAINING PROTEIN"/>
    <property type="match status" value="1"/>
</dbReference>